<dbReference type="EMBL" id="BSOJ01000027">
    <property type="protein sequence ID" value="GLR27099.1"/>
    <property type="molecule type" value="Genomic_DNA"/>
</dbReference>
<organism evidence="5 6">
    <name type="scientific">Limnobacter litoralis</name>
    <dbReference type="NCBI Taxonomy" id="481366"/>
    <lineage>
        <taxon>Bacteria</taxon>
        <taxon>Pseudomonadati</taxon>
        <taxon>Pseudomonadota</taxon>
        <taxon>Betaproteobacteria</taxon>
        <taxon>Burkholderiales</taxon>
        <taxon>Burkholderiaceae</taxon>
        <taxon>Limnobacter</taxon>
    </lineage>
</organism>
<keyword evidence="6" id="KW-1185">Reference proteome</keyword>
<evidence type="ECO:0000256" key="3">
    <source>
        <dbReference type="ARBA" id="ARBA00048488"/>
    </source>
</evidence>
<dbReference type="InterPro" id="IPR002579">
    <property type="entry name" value="Met_Sox_Rdtase_MsrB_dom"/>
</dbReference>
<accession>A0ABQ5YR79</accession>
<evidence type="ECO:0000259" key="4">
    <source>
        <dbReference type="PROSITE" id="PS51790"/>
    </source>
</evidence>
<dbReference type="PANTHER" id="PTHR10173:SF57">
    <property type="entry name" value="PEPTIDE-METHIONINE (R)-S-OXIDE REDUCTASE"/>
    <property type="match status" value="1"/>
</dbReference>
<reference evidence="6" key="1">
    <citation type="journal article" date="2019" name="Int. J. Syst. Evol. Microbiol.">
        <title>The Global Catalogue of Microorganisms (GCM) 10K type strain sequencing project: providing services to taxonomists for standard genome sequencing and annotation.</title>
        <authorList>
            <consortium name="The Broad Institute Genomics Platform"/>
            <consortium name="The Broad Institute Genome Sequencing Center for Infectious Disease"/>
            <person name="Wu L."/>
            <person name="Ma J."/>
        </authorList>
    </citation>
    <scope>NUCLEOTIDE SEQUENCE [LARGE SCALE GENOMIC DNA]</scope>
    <source>
        <strain evidence="6">NBRC 105857</strain>
    </source>
</reference>
<evidence type="ECO:0000256" key="1">
    <source>
        <dbReference type="ARBA" id="ARBA00012499"/>
    </source>
</evidence>
<name>A0ABQ5YR79_9BURK</name>
<feature type="domain" description="MsrB" evidence="4">
    <location>
        <begin position="8"/>
        <end position="129"/>
    </location>
</feature>
<evidence type="ECO:0000256" key="2">
    <source>
        <dbReference type="ARBA" id="ARBA00023002"/>
    </source>
</evidence>
<dbReference type="InterPro" id="IPR011057">
    <property type="entry name" value="Mss4-like_sf"/>
</dbReference>
<evidence type="ECO:0000313" key="6">
    <source>
        <dbReference type="Proteomes" id="UP001156664"/>
    </source>
</evidence>
<dbReference type="SUPFAM" id="SSF51316">
    <property type="entry name" value="Mss4-like"/>
    <property type="match status" value="1"/>
</dbReference>
<comment type="catalytic activity">
    <reaction evidence="3">
        <text>L-methionyl-[protein] + [thioredoxin]-disulfide + H2O = L-methionyl-(R)-S-oxide-[protein] + [thioredoxin]-dithiol</text>
        <dbReference type="Rhea" id="RHEA:24164"/>
        <dbReference type="Rhea" id="RHEA-COMP:10698"/>
        <dbReference type="Rhea" id="RHEA-COMP:10700"/>
        <dbReference type="Rhea" id="RHEA-COMP:12313"/>
        <dbReference type="Rhea" id="RHEA-COMP:12314"/>
        <dbReference type="ChEBI" id="CHEBI:15377"/>
        <dbReference type="ChEBI" id="CHEBI:16044"/>
        <dbReference type="ChEBI" id="CHEBI:29950"/>
        <dbReference type="ChEBI" id="CHEBI:45764"/>
        <dbReference type="ChEBI" id="CHEBI:50058"/>
        <dbReference type="EC" id="1.8.4.12"/>
    </reaction>
</comment>
<dbReference type="Proteomes" id="UP001156664">
    <property type="component" value="Unassembled WGS sequence"/>
</dbReference>
<keyword evidence="2" id="KW-0560">Oxidoreductase</keyword>
<dbReference type="Pfam" id="PF01641">
    <property type="entry name" value="SelR"/>
    <property type="match status" value="1"/>
</dbReference>
<sequence length="139" mass="15636">MTKVHKTREEWLKLISAEQYGVLFNENTERPFSSPLNDEKRKGHFLCAACNQVLFPSEFKFNSGTGWPSFFDANKEAIGTKRDFRLILPRTEYHCSNCGGHQGHVFNDGPAPTGLRYCNNGLALKFVPEGEPLPSVLTS</sequence>
<comment type="caution">
    <text evidence="5">The sequence shown here is derived from an EMBL/GenBank/DDBJ whole genome shotgun (WGS) entry which is preliminary data.</text>
</comment>
<dbReference type="Gene3D" id="2.170.150.20">
    <property type="entry name" value="Peptide methionine sulfoxide reductase"/>
    <property type="match status" value="1"/>
</dbReference>
<dbReference type="InterPro" id="IPR028427">
    <property type="entry name" value="Met_Sox_Rdtase_MsrB"/>
</dbReference>
<evidence type="ECO:0000313" key="5">
    <source>
        <dbReference type="EMBL" id="GLR27099.1"/>
    </source>
</evidence>
<protein>
    <recommendedName>
        <fullName evidence="1">peptide-methionine (R)-S-oxide reductase</fullName>
        <ecNumber evidence="1">1.8.4.12</ecNumber>
    </recommendedName>
</protein>
<dbReference type="EC" id="1.8.4.12" evidence="1"/>
<dbReference type="NCBIfam" id="TIGR00357">
    <property type="entry name" value="peptide-methionine (R)-S-oxide reductase MsrB"/>
    <property type="match status" value="1"/>
</dbReference>
<gene>
    <name evidence="5" type="ORF">GCM10007875_21900</name>
</gene>
<dbReference type="PROSITE" id="PS51790">
    <property type="entry name" value="MSRB"/>
    <property type="match status" value="1"/>
</dbReference>
<dbReference type="PANTHER" id="PTHR10173">
    <property type="entry name" value="METHIONINE SULFOXIDE REDUCTASE"/>
    <property type="match status" value="1"/>
</dbReference>
<proteinExistence type="predicted"/>